<accession>A0A7S2GES8</accession>
<reference evidence="1" key="1">
    <citation type="submission" date="2021-01" db="EMBL/GenBank/DDBJ databases">
        <authorList>
            <person name="Corre E."/>
            <person name="Pelletier E."/>
            <person name="Niang G."/>
            <person name="Scheremetjew M."/>
            <person name="Finn R."/>
            <person name="Kale V."/>
            <person name="Holt S."/>
            <person name="Cochrane G."/>
            <person name="Meng A."/>
            <person name="Brown T."/>
            <person name="Cohen L."/>
        </authorList>
    </citation>
    <scope>NUCLEOTIDE SEQUENCE</scope>
    <source>
        <strain evidence="1">CCMP1381</strain>
    </source>
</reference>
<sequence>MNVEFGLNVQIAFMEKPWSGVAVQQPGVYAHGEKWTLIVAIDCNRVLGFHLEKVAGTTVEIFDNFLRSKVIPSLVVGGPTRTFMWDNLGAHLSAVVYNTIMFAGHRVIQRPPYRPVDGPIEYIFNQLQNGLKSMMHEISSDSDFRSAVQTILSNVSVLDQTFVHCGYH</sequence>
<organism evidence="1">
    <name type="scientific">Octactis speculum</name>
    <dbReference type="NCBI Taxonomy" id="3111310"/>
    <lineage>
        <taxon>Eukaryota</taxon>
        <taxon>Sar</taxon>
        <taxon>Stramenopiles</taxon>
        <taxon>Ochrophyta</taxon>
        <taxon>Dictyochophyceae</taxon>
        <taxon>Dictyochales</taxon>
        <taxon>Dictyochaceae</taxon>
        <taxon>Octactis</taxon>
    </lineage>
</organism>
<dbReference type="GO" id="GO:0003676">
    <property type="term" value="F:nucleic acid binding"/>
    <property type="evidence" value="ECO:0007669"/>
    <property type="project" value="InterPro"/>
</dbReference>
<gene>
    <name evidence="1" type="ORF">DSPE1174_LOCUS20821</name>
</gene>
<dbReference type="InterPro" id="IPR036397">
    <property type="entry name" value="RNaseH_sf"/>
</dbReference>
<proteinExistence type="predicted"/>
<evidence type="ECO:0000313" key="1">
    <source>
        <dbReference type="EMBL" id="CAD9449660.1"/>
    </source>
</evidence>
<name>A0A7S2GES8_9STRA</name>
<dbReference type="Gene3D" id="3.30.420.10">
    <property type="entry name" value="Ribonuclease H-like superfamily/Ribonuclease H"/>
    <property type="match status" value="1"/>
</dbReference>
<dbReference type="EMBL" id="HBGS01040479">
    <property type="protein sequence ID" value="CAD9449660.1"/>
    <property type="molecule type" value="Transcribed_RNA"/>
</dbReference>
<evidence type="ECO:0008006" key="2">
    <source>
        <dbReference type="Google" id="ProtNLM"/>
    </source>
</evidence>
<dbReference type="AlphaFoldDB" id="A0A7S2GES8"/>
<protein>
    <recommendedName>
        <fullName evidence="2">Integrase catalytic domain-containing protein</fullName>
    </recommendedName>
</protein>